<dbReference type="Proteomes" id="UP000651112">
    <property type="component" value="Unassembled WGS sequence"/>
</dbReference>
<evidence type="ECO:0000313" key="3">
    <source>
        <dbReference type="Proteomes" id="UP000651112"/>
    </source>
</evidence>
<dbReference type="PROSITE" id="PS51257">
    <property type="entry name" value="PROKAR_LIPOPROTEIN"/>
    <property type="match status" value="1"/>
</dbReference>
<reference evidence="2 3" key="1">
    <citation type="submission" date="2020-08" db="EMBL/GenBank/DDBJ databases">
        <title>Sphingobacterium sp. DN00404 isolated from aquaculture water.</title>
        <authorList>
            <person name="Zhang M."/>
        </authorList>
    </citation>
    <scope>NUCLEOTIDE SEQUENCE [LARGE SCALE GENOMIC DNA]</scope>
    <source>
        <strain evidence="2 3">KCTC 42746</strain>
    </source>
</reference>
<feature type="transmembrane region" description="Helical" evidence="1">
    <location>
        <begin position="7"/>
        <end position="25"/>
    </location>
</feature>
<name>A0ABR7XQQ9_9SPHI</name>
<dbReference type="EMBL" id="JACNYL010000002">
    <property type="protein sequence ID" value="MBD1421490.1"/>
    <property type="molecule type" value="Genomic_DNA"/>
</dbReference>
<dbReference type="Gene3D" id="2.60.120.260">
    <property type="entry name" value="Galactose-binding domain-like"/>
    <property type="match status" value="1"/>
</dbReference>
<gene>
    <name evidence="2" type="ORF">H8B21_07915</name>
</gene>
<evidence type="ECO:0000313" key="2">
    <source>
        <dbReference type="EMBL" id="MBD1421490.1"/>
    </source>
</evidence>
<keyword evidence="1" id="KW-0812">Transmembrane</keyword>
<sequence>MSSQTKISLKGLWMIIALGTMIIAACGKMDGTYKEFIKDGEIRYSQKPDTLGIQPGRNRVKAWLAAKRMNVSKFKIYWNDRLDSVEVPVTGAFDTDTLSVIIDNMEEGSYIFEFFTFDREGNTSLVVDTVGEVFGEAYASSLSNRLISRSTLGNRVRISWYAQFNEDDIRTEVRYKSQEGTENLIIVKASDMETIIDEAPLEGSLEYRTVFLPHPNAIDTFYTDYLPITLTPQPPEIYDGFPEDFEDTRYTKTNTTSAEDVEVGSGLWRFDKFIISRNNNNERKNGNGTIRSHTDQSIFEMRYDLPNGASKISFYHTICSADGASTFKVQASRDGGITWEDISDVYTNTSSLMYREIPLDIEEPVRFRFVKFATANCSTTNCRMNLDDIAIYVRD</sequence>
<proteinExistence type="predicted"/>
<keyword evidence="3" id="KW-1185">Reference proteome</keyword>
<accession>A0ABR7XQQ9</accession>
<dbReference type="RefSeq" id="WP_190313249.1">
    <property type="nucleotide sequence ID" value="NZ_JACNYL010000002.1"/>
</dbReference>
<dbReference type="Pfam" id="PF16389">
    <property type="entry name" value="DUF4998"/>
    <property type="match status" value="1"/>
</dbReference>
<comment type="caution">
    <text evidence="2">The sequence shown here is derived from an EMBL/GenBank/DDBJ whole genome shotgun (WGS) entry which is preliminary data.</text>
</comment>
<organism evidence="2 3">
    <name type="scientific">Sphingobacterium chuzhouense</name>
    <dbReference type="NCBI Taxonomy" id="1742264"/>
    <lineage>
        <taxon>Bacteria</taxon>
        <taxon>Pseudomonadati</taxon>
        <taxon>Bacteroidota</taxon>
        <taxon>Sphingobacteriia</taxon>
        <taxon>Sphingobacteriales</taxon>
        <taxon>Sphingobacteriaceae</taxon>
        <taxon>Sphingobacterium</taxon>
    </lineage>
</organism>
<evidence type="ECO:0000256" key="1">
    <source>
        <dbReference type="SAM" id="Phobius"/>
    </source>
</evidence>
<protein>
    <submittedName>
        <fullName evidence="2">DUF4998 domain-containing protein</fullName>
    </submittedName>
</protein>
<keyword evidence="1" id="KW-0472">Membrane</keyword>
<keyword evidence="1" id="KW-1133">Transmembrane helix</keyword>